<sequence length="125" mass="13223">MSDWSDALRDARFLLGTLSGTALAEPAVWTRLEVTLADLESALDDGDADRLRLALYTLEDSLAGDRMRMLGGPDTRTPPPPPLADRLDRLVHQIRVPGARNEGASAPPGSNAPADSTGSADDDAT</sequence>
<organism evidence="3 4">
    <name type="scientific">Streptomyces acidicola</name>
    <dbReference type="NCBI Taxonomy" id="2596892"/>
    <lineage>
        <taxon>Bacteria</taxon>
        <taxon>Bacillati</taxon>
        <taxon>Actinomycetota</taxon>
        <taxon>Actinomycetes</taxon>
        <taxon>Kitasatosporales</taxon>
        <taxon>Streptomycetaceae</taxon>
        <taxon>Streptomyces</taxon>
    </lineage>
</organism>
<reference evidence="3 4" key="1">
    <citation type="submission" date="2019-09" db="EMBL/GenBank/DDBJ databases">
        <authorList>
            <person name="Duangmal K."/>
            <person name="Teo W.F.A."/>
            <person name="Lipun K."/>
        </authorList>
    </citation>
    <scope>NUCLEOTIDE SEQUENCE [LARGE SCALE GENOMIC DNA]</scope>
    <source>
        <strain evidence="3 4">K1PN6</strain>
    </source>
</reference>
<dbReference type="RefSeq" id="WP_152858723.1">
    <property type="nucleotide sequence ID" value="NZ_VMNX01000004.1"/>
</dbReference>
<feature type="domain" description="CATRA-Associated Small Protein" evidence="2">
    <location>
        <begin position="23"/>
        <end position="96"/>
    </location>
</feature>
<comment type="caution">
    <text evidence="3">The sequence shown here is derived from an EMBL/GenBank/DDBJ whole genome shotgun (WGS) entry which is preliminary data.</text>
</comment>
<dbReference type="EMBL" id="VMNX01000004">
    <property type="protein sequence ID" value="MPY47576.1"/>
    <property type="molecule type" value="Genomic_DNA"/>
</dbReference>
<proteinExistence type="predicted"/>
<feature type="compositionally biased region" description="Low complexity" evidence="1">
    <location>
        <begin position="103"/>
        <end position="119"/>
    </location>
</feature>
<keyword evidence="4" id="KW-1185">Reference proteome</keyword>
<evidence type="ECO:0000256" key="1">
    <source>
        <dbReference type="SAM" id="MobiDB-lite"/>
    </source>
</evidence>
<dbReference type="Pfam" id="PF20271">
    <property type="entry name" value="CATASP"/>
    <property type="match status" value="1"/>
</dbReference>
<evidence type="ECO:0000313" key="4">
    <source>
        <dbReference type="Proteomes" id="UP000373149"/>
    </source>
</evidence>
<evidence type="ECO:0000259" key="2">
    <source>
        <dbReference type="Pfam" id="PF20271"/>
    </source>
</evidence>
<protein>
    <recommendedName>
        <fullName evidence="2">CATRA-Associated Small Protein domain-containing protein</fullName>
    </recommendedName>
</protein>
<dbReference type="InterPro" id="IPR046924">
    <property type="entry name" value="CATASP"/>
</dbReference>
<feature type="region of interest" description="Disordered" evidence="1">
    <location>
        <begin position="95"/>
        <end position="125"/>
    </location>
</feature>
<name>A0A5N8WL72_9ACTN</name>
<dbReference type="AlphaFoldDB" id="A0A5N8WL72"/>
<evidence type="ECO:0000313" key="3">
    <source>
        <dbReference type="EMBL" id="MPY47576.1"/>
    </source>
</evidence>
<dbReference type="Proteomes" id="UP000373149">
    <property type="component" value="Unassembled WGS sequence"/>
</dbReference>
<gene>
    <name evidence="3" type="ORF">FPZ41_02765</name>
</gene>
<accession>A0A5N8WL72</accession>